<feature type="signal peptide" evidence="1">
    <location>
        <begin position="1"/>
        <end position="20"/>
    </location>
</feature>
<feature type="chain" id="PRO_5039905985" description="Secreted protein" evidence="1">
    <location>
        <begin position="21"/>
        <end position="158"/>
    </location>
</feature>
<dbReference type="EnsemblPlants" id="MELO3C029223.2.1">
    <property type="protein sequence ID" value="MELO3C029223.2.1"/>
    <property type="gene ID" value="MELO3C029223.2"/>
</dbReference>
<proteinExistence type="predicted"/>
<dbReference type="AlphaFoldDB" id="A0A9I9E623"/>
<evidence type="ECO:0000313" key="2">
    <source>
        <dbReference type="EnsemblPlants" id="MELO3C029223.2.1"/>
    </source>
</evidence>
<keyword evidence="1" id="KW-0732">Signal</keyword>
<organism evidence="2">
    <name type="scientific">Cucumis melo</name>
    <name type="common">Muskmelon</name>
    <dbReference type="NCBI Taxonomy" id="3656"/>
    <lineage>
        <taxon>Eukaryota</taxon>
        <taxon>Viridiplantae</taxon>
        <taxon>Streptophyta</taxon>
        <taxon>Embryophyta</taxon>
        <taxon>Tracheophyta</taxon>
        <taxon>Spermatophyta</taxon>
        <taxon>Magnoliopsida</taxon>
        <taxon>eudicotyledons</taxon>
        <taxon>Gunneridae</taxon>
        <taxon>Pentapetalae</taxon>
        <taxon>rosids</taxon>
        <taxon>fabids</taxon>
        <taxon>Cucurbitales</taxon>
        <taxon>Cucurbitaceae</taxon>
        <taxon>Benincaseae</taxon>
        <taxon>Cucumis</taxon>
    </lineage>
</organism>
<reference evidence="2" key="1">
    <citation type="submission" date="2023-03" db="UniProtKB">
        <authorList>
            <consortium name="EnsemblPlants"/>
        </authorList>
    </citation>
    <scope>IDENTIFICATION</scope>
</reference>
<name>A0A9I9E623_CUCME</name>
<evidence type="ECO:0008006" key="3">
    <source>
        <dbReference type="Google" id="ProtNLM"/>
    </source>
</evidence>
<protein>
    <recommendedName>
        <fullName evidence="3">Secreted protein</fullName>
    </recommendedName>
</protein>
<dbReference type="Gramene" id="MELO3C029223.2.1">
    <property type="protein sequence ID" value="MELO3C029223.2.1"/>
    <property type="gene ID" value="MELO3C029223.2"/>
</dbReference>
<sequence length="158" mass="16741">MKSNSISAIVLFVFLIFSGGERMIRSVEGQICQRILDEIGLAPLSRSRRATSSCPASTARRSGVYPALSMASASAPTSSSAFTHSTLPLNAALCRAVHPFWSFPFTFAPAATQLLRPRTSPALAVLCNASSNLNESNRSVCPFSDASANAVLPSEFTV</sequence>
<evidence type="ECO:0000256" key="1">
    <source>
        <dbReference type="SAM" id="SignalP"/>
    </source>
</evidence>
<accession>A0A9I9E623</accession>